<evidence type="ECO:0000256" key="2">
    <source>
        <dbReference type="ARBA" id="ARBA00023043"/>
    </source>
</evidence>
<dbReference type="OMA" id="YCGHLNV"/>
<feature type="repeat" description="ANK" evidence="3">
    <location>
        <begin position="61"/>
        <end position="93"/>
    </location>
</feature>
<feature type="repeat" description="ANK" evidence="3">
    <location>
        <begin position="127"/>
        <end position="159"/>
    </location>
</feature>
<evidence type="ECO:0000256" key="3">
    <source>
        <dbReference type="PROSITE-ProRule" id="PRU00023"/>
    </source>
</evidence>
<feature type="repeat" description="ANK" evidence="3">
    <location>
        <begin position="94"/>
        <end position="126"/>
    </location>
</feature>
<reference evidence="5" key="1">
    <citation type="journal article" date="2014" name="Science">
        <title>Nonhuman genetics. Genomic basis for the convergent evolution of electric organs.</title>
        <authorList>
            <person name="Gallant J.R."/>
            <person name="Traeger L.L."/>
            <person name="Volkening J.D."/>
            <person name="Moffett H."/>
            <person name="Chen P.H."/>
            <person name="Novina C.D."/>
            <person name="Phillips G.N.Jr."/>
            <person name="Anand R."/>
            <person name="Wells G.B."/>
            <person name="Pinch M."/>
            <person name="Guth R."/>
            <person name="Unguez G.A."/>
            <person name="Albert J.S."/>
            <person name="Zakon H.H."/>
            <person name="Samanta M.P."/>
            <person name="Sussman M.R."/>
        </authorList>
    </citation>
    <scope>NUCLEOTIDE SEQUENCE [LARGE SCALE GENOMIC DNA]</scope>
</reference>
<dbReference type="RefSeq" id="XP_026883051.2">
    <property type="nucleotide sequence ID" value="XM_027027250.2"/>
</dbReference>
<accession>A0A4W4DR11</accession>
<reference evidence="5" key="2">
    <citation type="journal article" date="2017" name="Sci. Adv.">
        <title>A tail of two voltages: Proteomic comparison of the three electric organs of the electric eel.</title>
        <authorList>
            <person name="Traeger L.L."/>
            <person name="Sabat G."/>
            <person name="Barrett-Wilt G.A."/>
            <person name="Wells G.B."/>
            <person name="Sussman M.R."/>
        </authorList>
    </citation>
    <scope>NUCLEOTIDE SEQUENCE [LARGE SCALE GENOMIC DNA]</scope>
</reference>
<dbReference type="PROSITE" id="PS50297">
    <property type="entry name" value="ANK_REP_REGION"/>
    <property type="match status" value="3"/>
</dbReference>
<dbReference type="GO" id="GO:0004842">
    <property type="term" value="F:ubiquitin-protein transferase activity"/>
    <property type="evidence" value="ECO:0007669"/>
    <property type="project" value="TreeGrafter"/>
</dbReference>
<dbReference type="Gene3D" id="1.25.40.20">
    <property type="entry name" value="Ankyrin repeat-containing domain"/>
    <property type="match status" value="2"/>
</dbReference>
<dbReference type="PROSITE" id="PS50088">
    <property type="entry name" value="ANK_REPEAT"/>
    <property type="match status" value="3"/>
</dbReference>
<name>A0A4W4DR11_ELEEL</name>
<dbReference type="SMART" id="SM00248">
    <property type="entry name" value="ANK"/>
    <property type="match status" value="3"/>
</dbReference>
<dbReference type="PANTHER" id="PTHR24171:SF9">
    <property type="entry name" value="ANKYRIN REPEAT DOMAIN-CONTAINING PROTEIN 39"/>
    <property type="match status" value="1"/>
</dbReference>
<gene>
    <name evidence="4" type="primary">ANKRD39</name>
</gene>
<organism evidence="4 5">
    <name type="scientific">Electrophorus electricus</name>
    <name type="common">Electric eel</name>
    <name type="synonym">Gymnotus electricus</name>
    <dbReference type="NCBI Taxonomy" id="8005"/>
    <lineage>
        <taxon>Eukaryota</taxon>
        <taxon>Metazoa</taxon>
        <taxon>Chordata</taxon>
        <taxon>Craniata</taxon>
        <taxon>Vertebrata</taxon>
        <taxon>Euteleostomi</taxon>
        <taxon>Actinopterygii</taxon>
        <taxon>Neopterygii</taxon>
        <taxon>Teleostei</taxon>
        <taxon>Ostariophysi</taxon>
        <taxon>Gymnotiformes</taxon>
        <taxon>Gymnotoidei</taxon>
        <taxon>Gymnotidae</taxon>
        <taxon>Electrophorus</taxon>
    </lineage>
</organism>
<proteinExistence type="predicted"/>
<dbReference type="GO" id="GO:0031436">
    <property type="term" value="C:BRCA1-BARD1 complex"/>
    <property type="evidence" value="ECO:0007669"/>
    <property type="project" value="TreeGrafter"/>
</dbReference>
<dbReference type="Proteomes" id="UP000314983">
    <property type="component" value="Chromosome 18"/>
</dbReference>
<reference evidence="4" key="4">
    <citation type="submission" date="2025-08" db="UniProtKB">
        <authorList>
            <consortium name="Ensembl"/>
        </authorList>
    </citation>
    <scope>IDENTIFICATION</scope>
</reference>
<dbReference type="GeneTree" id="ENSGT00940000160547"/>
<dbReference type="GeneID" id="113588176"/>
<dbReference type="GO" id="GO:0070531">
    <property type="term" value="C:BRCA1-A complex"/>
    <property type="evidence" value="ECO:0007669"/>
    <property type="project" value="TreeGrafter"/>
</dbReference>
<keyword evidence="2 3" id="KW-0040">ANK repeat</keyword>
<dbReference type="Pfam" id="PF12796">
    <property type="entry name" value="Ank_2"/>
    <property type="match status" value="1"/>
</dbReference>
<dbReference type="SUPFAM" id="SSF48403">
    <property type="entry name" value="Ankyrin repeat"/>
    <property type="match status" value="1"/>
</dbReference>
<keyword evidence="5" id="KW-1185">Reference proteome</keyword>
<protein>
    <recommendedName>
        <fullName evidence="6">Ankyrin repeat domain 39</fullName>
    </recommendedName>
</protein>
<dbReference type="Ensembl" id="ENSEEET00000001407.2">
    <property type="protein sequence ID" value="ENSEEEP00000001375.2"/>
    <property type="gene ID" value="ENSEEEG00000000908.2"/>
</dbReference>
<dbReference type="Pfam" id="PF00023">
    <property type="entry name" value="Ank"/>
    <property type="match status" value="1"/>
</dbReference>
<keyword evidence="1" id="KW-0677">Repeat</keyword>
<reference evidence="4" key="3">
    <citation type="submission" date="2020-05" db="EMBL/GenBank/DDBJ databases">
        <title>Electrophorus electricus (electric eel) genome, fEleEle1, primary haplotype.</title>
        <authorList>
            <person name="Myers G."/>
            <person name="Meyer A."/>
            <person name="Fedrigo O."/>
            <person name="Formenti G."/>
            <person name="Rhie A."/>
            <person name="Tracey A."/>
            <person name="Sims Y."/>
            <person name="Jarvis E.D."/>
        </authorList>
    </citation>
    <scope>NUCLEOTIDE SEQUENCE [LARGE SCALE GENOMIC DNA]</scope>
</reference>
<dbReference type="GO" id="GO:0085020">
    <property type="term" value="P:protein K6-linked ubiquitination"/>
    <property type="evidence" value="ECO:0007669"/>
    <property type="project" value="TreeGrafter"/>
</dbReference>
<dbReference type="InterPro" id="IPR002110">
    <property type="entry name" value="Ankyrin_rpt"/>
</dbReference>
<evidence type="ECO:0000256" key="1">
    <source>
        <dbReference type="ARBA" id="ARBA00022737"/>
    </source>
</evidence>
<evidence type="ECO:0008006" key="6">
    <source>
        <dbReference type="Google" id="ProtNLM"/>
    </source>
</evidence>
<dbReference type="PRINTS" id="PR01415">
    <property type="entry name" value="ANKYRIN"/>
</dbReference>
<dbReference type="AlphaFoldDB" id="A0A4W4DR11"/>
<dbReference type="STRING" id="8005.ENSEEEP00000001375"/>
<reference evidence="4" key="5">
    <citation type="submission" date="2025-09" db="UniProtKB">
        <authorList>
            <consortium name="Ensembl"/>
        </authorList>
    </citation>
    <scope>IDENTIFICATION</scope>
</reference>
<sequence>MDPHGVHRSCGGRCFSAPGARQTLAEMDFGRGLWSAALDGDLERIGLVLKKGTDPDIRDQTGYTALHYASRAGHLPVCELLLAHGACTNSRTHGGATPLHRAAYCGRLAVARLLLDHGADPSLADDDGSTPLHKAAEQSHLEVCELIVSSCPALRAQKDKRLRLPVDLCPDHSALLELLKPA</sequence>
<dbReference type="PANTHER" id="PTHR24171">
    <property type="entry name" value="ANKYRIN REPEAT DOMAIN-CONTAINING PROTEIN 39-RELATED"/>
    <property type="match status" value="1"/>
</dbReference>
<dbReference type="InterPro" id="IPR036770">
    <property type="entry name" value="Ankyrin_rpt-contain_sf"/>
</dbReference>
<evidence type="ECO:0000313" key="4">
    <source>
        <dbReference type="Ensembl" id="ENSEEEP00000001375.2"/>
    </source>
</evidence>
<evidence type="ECO:0000313" key="5">
    <source>
        <dbReference type="Proteomes" id="UP000314983"/>
    </source>
</evidence>